<dbReference type="AlphaFoldDB" id="A0A1Y6FNE1"/>
<keyword evidence="1" id="KW-0597">Phosphoprotein</keyword>
<reference evidence="4" key="1">
    <citation type="submission" date="2017-04" db="EMBL/GenBank/DDBJ databases">
        <authorList>
            <person name="Varghese N."/>
            <person name="Submissions S."/>
        </authorList>
    </citation>
    <scope>NUCLEOTIDE SEQUENCE [LARGE SCALE GENOMIC DNA]</scope>
    <source>
        <strain evidence="4">UI2</strain>
    </source>
</reference>
<dbReference type="EMBL" id="FXWL01000002">
    <property type="protein sequence ID" value="SMQ76488.1"/>
    <property type="molecule type" value="Genomic_DNA"/>
</dbReference>
<dbReference type="InterPro" id="IPR011006">
    <property type="entry name" value="CheY-like_superfamily"/>
</dbReference>
<dbReference type="InterPro" id="IPR001789">
    <property type="entry name" value="Sig_transdc_resp-reg_receiver"/>
</dbReference>
<evidence type="ECO:0000256" key="1">
    <source>
        <dbReference type="PROSITE-ProRule" id="PRU00169"/>
    </source>
</evidence>
<name>A0A1Y6FNE1_9SPHN</name>
<keyword evidence="4" id="KW-1185">Reference proteome</keyword>
<evidence type="ECO:0000313" key="3">
    <source>
        <dbReference type="EMBL" id="SMQ76488.1"/>
    </source>
</evidence>
<dbReference type="Gene3D" id="3.40.50.2300">
    <property type="match status" value="1"/>
</dbReference>
<dbReference type="SUPFAM" id="SSF52172">
    <property type="entry name" value="CheY-like"/>
    <property type="match status" value="1"/>
</dbReference>
<dbReference type="GeneID" id="303001588"/>
<protein>
    <submittedName>
        <fullName evidence="3">Response regulator receiver domain-containing protein</fullName>
    </submittedName>
</protein>
<gene>
    <name evidence="3" type="ORF">SAMN06295984_1930</name>
</gene>
<accession>A0A1Y6FNE1</accession>
<evidence type="ECO:0000259" key="2">
    <source>
        <dbReference type="PROSITE" id="PS50110"/>
    </source>
</evidence>
<feature type="domain" description="Response regulatory" evidence="2">
    <location>
        <begin position="10"/>
        <end position="122"/>
    </location>
</feature>
<sequence>MADDPLAGARILVAEDEYLLAEELQAALVELGTRVIGPAASLADALALIETADARLDAAILDINLGGEPAFVAADRLARDGIPLIFVTGYDAAALPARFRLRPLLEKPVDLRRVAALLREMIGALPR</sequence>
<proteinExistence type="predicted"/>
<dbReference type="PROSITE" id="PS50110">
    <property type="entry name" value="RESPONSE_REGULATORY"/>
    <property type="match status" value="1"/>
</dbReference>
<dbReference type="Pfam" id="PF00072">
    <property type="entry name" value="Response_reg"/>
    <property type="match status" value="1"/>
</dbReference>
<organism evidence="3 4">
    <name type="scientific">Sphingopyxis terrae subsp. ummariensis</name>
    <dbReference type="NCBI Taxonomy" id="429001"/>
    <lineage>
        <taxon>Bacteria</taxon>
        <taxon>Pseudomonadati</taxon>
        <taxon>Pseudomonadota</taxon>
        <taxon>Alphaproteobacteria</taxon>
        <taxon>Sphingomonadales</taxon>
        <taxon>Sphingomonadaceae</taxon>
        <taxon>Sphingopyxis</taxon>
    </lineage>
</organism>
<dbReference type="Proteomes" id="UP000194469">
    <property type="component" value="Unassembled WGS sequence"/>
</dbReference>
<evidence type="ECO:0000313" key="4">
    <source>
        <dbReference type="Proteomes" id="UP000194469"/>
    </source>
</evidence>
<feature type="modified residue" description="4-aspartylphosphate" evidence="1">
    <location>
        <position position="62"/>
    </location>
</feature>
<dbReference type="RefSeq" id="WP_086456963.1">
    <property type="nucleotide sequence ID" value="NZ_FXWL01000002.1"/>
</dbReference>
<dbReference type="SMART" id="SM00448">
    <property type="entry name" value="REC"/>
    <property type="match status" value="1"/>
</dbReference>
<dbReference type="GO" id="GO:0000160">
    <property type="term" value="P:phosphorelay signal transduction system"/>
    <property type="evidence" value="ECO:0007669"/>
    <property type="project" value="InterPro"/>
</dbReference>